<reference evidence="2" key="1">
    <citation type="submission" date="2022-11" db="UniProtKB">
        <authorList>
            <consortium name="WormBaseParasite"/>
        </authorList>
    </citation>
    <scope>IDENTIFICATION</scope>
</reference>
<dbReference type="AlphaFoldDB" id="A0A915JJR5"/>
<organism evidence="1 2">
    <name type="scientific">Romanomermis culicivorax</name>
    <name type="common">Nematode worm</name>
    <dbReference type="NCBI Taxonomy" id="13658"/>
    <lineage>
        <taxon>Eukaryota</taxon>
        <taxon>Metazoa</taxon>
        <taxon>Ecdysozoa</taxon>
        <taxon>Nematoda</taxon>
        <taxon>Enoplea</taxon>
        <taxon>Dorylaimia</taxon>
        <taxon>Mermithida</taxon>
        <taxon>Mermithoidea</taxon>
        <taxon>Mermithidae</taxon>
        <taxon>Romanomermis</taxon>
    </lineage>
</organism>
<protein>
    <submittedName>
        <fullName evidence="2">Uncharacterized protein</fullName>
    </submittedName>
</protein>
<dbReference type="WBParaSite" id="nRc.2.0.1.t26322-RA">
    <property type="protein sequence ID" value="nRc.2.0.1.t26322-RA"/>
    <property type="gene ID" value="nRc.2.0.1.g26322"/>
</dbReference>
<proteinExistence type="predicted"/>
<keyword evidence="1" id="KW-1185">Reference proteome</keyword>
<evidence type="ECO:0000313" key="1">
    <source>
        <dbReference type="Proteomes" id="UP000887565"/>
    </source>
</evidence>
<dbReference type="Proteomes" id="UP000887565">
    <property type="component" value="Unplaced"/>
</dbReference>
<accession>A0A915JJR5</accession>
<name>A0A915JJR5_ROMCU</name>
<evidence type="ECO:0000313" key="2">
    <source>
        <dbReference type="WBParaSite" id="nRc.2.0.1.t26322-RA"/>
    </source>
</evidence>
<sequence length="96" mass="10879">MIGHDWHPLWNVLFEFFAEYVSKLDKLDFLVISGSKLRLSILTIAVNYAYNCGFPVRHFCGTAQQYAIVRAATDPQLQAAKFAAAKKLAKYAYGFK</sequence>